<keyword evidence="2" id="KW-1185">Reference proteome</keyword>
<protein>
    <submittedName>
        <fullName evidence="1">Uncharacterized protein</fullName>
    </submittedName>
</protein>
<dbReference type="EMBL" id="FNKJ01000003">
    <property type="protein sequence ID" value="SDR00230.1"/>
    <property type="molecule type" value="Genomic_DNA"/>
</dbReference>
<accession>A0A1H1FH90</accession>
<evidence type="ECO:0000313" key="2">
    <source>
        <dbReference type="Proteomes" id="UP000199570"/>
    </source>
</evidence>
<evidence type="ECO:0000313" key="1">
    <source>
        <dbReference type="EMBL" id="SDR00230.1"/>
    </source>
</evidence>
<sequence>MSQHDMTVDNGAGVAVRADINLALKALASQSSGASAPSPTFPAQVWADTGTGRLKQRDAANANWVDKGPIDGAMAPLDSPLFTGQPAGPLPCVVGQVRNAKMSITAASATGTLTADEVIVKSALGGNSYRLPSFSKTINLGATGAGGMDIGSSPASGWVALYAIYNPTTGTSALLAKNATAGVQTEVYSGANMPSGYTASALVSVWPTTGAGQLAVGSQFDRVVSTPGVSVLSTSTQQASFTSLSISAAVPPNAKFAAGYMRIGSNSAGDYLGQLSSSASALGTVLIGGGYTNASGYFNLALITAQNIWYAATVTVGTMNASIVISSYTF</sequence>
<name>A0A1H1FH90_9PSED</name>
<dbReference type="Proteomes" id="UP000199570">
    <property type="component" value="Unassembled WGS sequence"/>
</dbReference>
<gene>
    <name evidence="1" type="ORF">SAMN04490195_2702</name>
</gene>
<proteinExistence type="predicted"/>
<organism evidence="1 2">
    <name type="scientific">Pseudomonas moorei</name>
    <dbReference type="NCBI Taxonomy" id="395599"/>
    <lineage>
        <taxon>Bacteria</taxon>
        <taxon>Pseudomonadati</taxon>
        <taxon>Pseudomonadota</taxon>
        <taxon>Gammaproteobacteria</taxon>
        <taxon>Pseudomonadales</taxon>
        <taxon>Pseudomonadaceae</taxon>
        <taxon>Pseudomonas</taxon>
    </lineage>
</organism>
<dbReference type="AlphaFoldDB" id="A0A1H1FH90"/>
<dbReference type="RefSeq" id="WP_212613233.1">
    <property type="nucleotide sequence ID" value="NZ_FNKJ01000003.1"/>
</dbReference>
<reference evidence="2" key="1">
    <citation type="submission" date="2016-10" db="EMBL/GenBank/DDBJ databases">
        <authorList>
            <person name="Varghese N."/>
            <person name="Submissions S."/>
        </authorList>
    </citation>
    <scope>NUCLEOTIDE SEQUENCE [LARGE SCALE GENOMIC DNA]</scope>
    <source>
        <strain evidence="2">BS3775</strain>
    </source>
</reference>